<accession>A0A392UUH9</accession>
<evidence type="ECO:0000313" key="3">
    <source>
        <dbReference type="Proteomes" id="UP000265520"/>
    </source>
</evidence>
<name>A0A392UUH9_9FABA</name>
<sequence>PHHCLFGKLGFVAGTAAAAVETVAFVAAVVGSVSFAFQ</sequence>
<dbReference type="Proteomes" id="UP000265520">
    <property type="component" value="Unassembled WGS sequence"/>
</dbReference>
<feature type="transmembrane region" description="Helical" evidence="1">
    <location>
        <begin position="12"/>
        <end position="37"/>
    </location>
</feature>
<keyword evidence="1" id="KW-1133">Transmembrane helix</keyword>
<proteinExistence type="predicted"/>
<feature type="non-terminal residue" evidence="2">
    <location>
        <position position="1"/>
    </location>
</feature>
<dbReference type="EMBL" id="LXQA010960590">
    <property type="protein sequence ID" value="MCI78863.1"/>
    <property type="molecule type" value="Genomic_DNA"/>
</dbReference>
<gene>
    <name evidence="2" type="ORF">A2U01_0100134</name>
</gene>
<keyword evidence="1" id="KW-0812">Transmembrane</keyword>
<dbReference type="AlphaFoldDB" id="A0A392UUH9"/>
<comment type="caution">
    <text evidence="2">The sequence shown here is derived from an EMBL/GenBank/DDBJ whole genome shotgun (WGS) entry which is preliminary data.</text>
</comment>
<organism evidence="2 3">
    <name type="scientific">Trifolium medium</name>
    <dbReference type="NCBI Taxonomy" id="97028"/>
    <lineage>
        <taxon>Eukaryota</taxon>
        <taxon>Viridiplantae</taxon>
        <taxon>Streptophyta</taxon>
        <taxon>Embryophyta</taxon>
        <taxon>Tracheophyta</taxon>
        <taxon>Spermatophyta</taxon>
        <taxon>Magnoliopsida</taxon>
        <taxon>eudicotyledons</taxon>
        <taxon>Gunneridae</taxon>
        <taxon>Pentapetalae</taxon>
        <taxon>rosids</taxon>
        <taxon>fabids</taxon>
        <taxon>Fabales</taxon>
        <taxon>Fabaceae</taxon>
        <taxon>Papilionoideae</taxon>
        <taxon>50 kb inversion clade</taxon>
        <taxon>NPAAA clade</taxon>
        <taxon>Hologalegina</taxon>
        <taxon>IRL clade</taxon>
        <taxon>Trifolieae</taxon>
        <taxon>Trifolium</taxon>
    </lineage>
</organism>
<keyword evidence="3" id="KW-1185">Reference proteome</keyword>
<evidence type="ECO:0000313" key="2">
    <source>
        <dbReference type="EMBL" id="MCI78863.1"/>
    </source>
</evidence>
<keyword evidence="1" id="KW-0472">Membrane</keyword>
<evidence type="ECO:0000256" key="1">
    <source>
        <dbReference type="SAM" id="Phobius"/>
    </source>
</evidence>
<protein>
    <submittedName>
        <fullName evidence="2">Uncharacterized protein</fullName>
    </submittedName>
</protein>
<reference evidence="2 3" key="1">
    <citation type="journal article" date="2018" name="Front. Plant Sci.">
        <title>Red Clover (Trifolium pratense) and Zigzag Clover (T. medium) - A Picture of Genomic Similarities and Differences.</title>
        <authorList>
            <person name="Dluhosova J."/>
            <person name="Istvanek J."/>
            <person name="Nedelnik J."/>
            <person name="Repkova J."/>
        </authorList>
    </citation>
    <scope>NUCLEOTIDE SEQUENCE [LARGE SCALE GENOMIC DNA]</scope>
    <source>
        <strain evidence="3">cv. 10/8</strain>
        <tissue evidence="2">Leaf</tissue>
    </source>
</reference>